<dbReference type="InterPro" id="IPR041802">
    <property type="entry name" value="MPP_YfcE"/>
</dbReference>
<gene>
    <name evidence="6" type="ORF">SZ63_10905</name>
</gene>
<keyword evidence="7" id="KW-1185">Reference proteome</keyword>
<feature type="domain" description="Calcineurin-like phosphoesterase" evidence="5">
    <location>
        <begin position="1"/>
        <end position="157"/>
    </location>
</feature>
<comment type="similarity">
    <text evidence="1 4">Belongs to the metallophosphoesterase superfamily. YfcE family.</text>
</comment>
<dbReference type="RefSeq" id="WP_048185407.1">
    <property type="nucleotide sequence ID" value="NZ_JXOJ01000007.1"/>
</dbReference>
<dbReference type="InterPro" id="IPR029052">
    <property type="entry name" value="Metallo-depent_PP-like"/>
</dbReference>
<comment type="cofactor">
    <cofactor evidence="4">
        <name>a divalent metal cation</name>
        <dbReference type="ChEBI" id="CHEBI:60240"/>
    </cofactor>
</comment>
<dbReference type="OrthoDB" id="9959at2157"/>
<protein>
    <recommendedName>
        <fullName evidence="4">Phosphoesterase</fullName>
        <ecNumber evidence="4">3.1.4.-</ecNumber>
    </recommendedName>
</protein>
<proteinExistence type="inferred from homology"/>
<dbReference type="PATRIC" id="fig|1550566.3.peg.2380"/>
<evidence type="ECO:0000313" key="6">
    <source>
        <dbReference type="EMBL" id="KLK87428.1"/>
    </source>
</evidence>
<dbReference type="InterPro" id="IPR053193">
    <property type="entry name" value="MetalloPDE_YfcE-like"/>
</dbReference>
<evidence type="ECO:0000313" key="7">
    <source>
        <dbReference type="Proteomes" id="UP000035301"/>
    </source>
</evidence>
<evidence type="ECO:0000256" key="2">
    <source>
        <dbReference type="ARBA" id="ARBA00022723"/>
    </source>
</evidence>
<dbReference type="Gene3D" id="3.60.21.10">
    <property type="match status" value="1"/>
</dbReference>
<keyword evidence="3" id="KW-0378">Hydrolase</keyword>
<dbReference type="InterPro" id="IPR020935">
    <property type="entry name" value="PdiEstase_YfcE_CS"/>
</dbReference>
<dbReference type="InterPro" id="IPR024654">
    <property type="entry name" value="Calcineurin-like_PHP_lpxH"/>
</dbReference>
<dbReference type="CDD" id="cd00841">
    <property type="entry name" value="MPP_YfcE"/>
    <property type="match status" value="1"/>
</dbReference>
<dbReference type="Pfam" id="PF12850">
    <property type="entry name" value="Metallophos_2"/>
    <property type="match status" value="1"/>
</dbReference>
<dbReference type="EMBL" id="JXOJ01000007">
    <property type="protein sequence ID" value="KLK87428.1"/>
    <property type="molecule type" value="Genomic_DNA"/>
</dbReference>
<evidence type="ECO:0000259" key="5">
    <source>
        <dbReference type="Pfam" id="PF12850"/>
    </source>
</evidence>
<dbReference type="NCBIfam" id="TIGR00040">
    <property type="entry name" value="yfcE"/>
    <property type="match status" value="1"/>
</dbReference>
<comment type="caution">
    <text evidence="6">The sequence shown here is derived from an EMBL/GenBank/DDBJ whole genome shotgun (WGS) entry which is preliminary data.</text>
</comment>
<name>A0A0H1QWW4_9EURY</name>
<evidence type="ECO:0000256" key="1">
    <source>
        <dbReference type="ARBA" id="ARBA00008950"/>
    </source>
</evidence>
<dbReference type="STRING" id="1550566.SZ63_10905"/>
<dbReference type="GO" id="GO:0046872">
    <property type="term" value="F:metal ion binding"/>
    <property type="evidence" value="ECO:0007669"/>
    <property type="project" value="UniProtKB-KW"/>
</dbReference>
<organism evidence="6 7">
    <name type="scientific">Methanoculleus sediminis</name>
    <dbReference type="NCBI Taxonomy" id="1550566"/>
    <lineage>
        <taxon>Archaea</taxon>
        <taxon>Methanobacteriati</taxon>
        <taxon>Methanobacteriota</taxon>
        <taxon>Stenosarchaea group</taxon>
        <taxon>Methanomicrobia</taxon>
        <taxon>Methanomicrobiales</taxon>
        <taxon>Methanomicrobiaceae</taxon>
        <taxon>Methanoculleus</taxon>
    </lineage>
</organism>
<dbReference type="PANTHER" id="PTHR43165:SF1">
    <property type="entry name" value="PHOSPHODIESTERASE MJ0936"/>
    <property type="match status" value="1"/>
</dbReference>
<dbReference type="SUPFAM" id="SSF56300">
    <property type="entry name" value="Metallo-dependent phosphatases"/>
    <property type="match status" value="1"/>
</dbReference>
<dbReference type="GO" id="GO:0016787">
    <property type="term" value="F:hydrolase activity"/>
    <property type="evidence" value="ECO:0007669"/>
    <property type="project" value="UniProtKB-UniRule"/>
</dbReference>
<dbReference type="AlphaFoldDB" id="A0A0H1QWW4"/>
<dbReference type="Proteomes" id="UP000035301">
    <property type="component" value="Unassembled WGS sequence"/>
</dbReference>
<sequence length="165" mass="17802">MRIGILSDTHDCLEMVDAAVKQLNEERVDLVLHAGDYVSPFVIPRLANLQSPMIGVLGNNDGDLRLLSARFAEHERLSLRGTFAAVTAGGMTIGLLHGDDRELLQALIVRKAFDVVVHGHTHQAQVRTLCGTLVVNPGEACGYLTGRPTVAVLDTGTRNVELLSL</sequence>
<dbReference type="PANTHER" id="PTHR43165">
    <property type="entry name" value="METALLOPHOSPHOESTERASE"/>
    <property type="match status" value="1"/>
</dbReference>
<evidence type="ECO:0000256" key="4">
    <source>
        <dbReference type="RuleBase" id="RU362039"/>
    </source>
</evidence>
<dbReference type="PROSITE" id="PS01269">
    <property type="entry name" value="UPF0025"/>
    <property type="match status" value="1"/>
</dbReference>
<keyword evidence="2 4" id="KW-0479">Metal-binding</keyword>
<reference evidence="6 7" key="1">
    <citation type="journal article" date="2015" name="Int. J. Syst. Evol. Microbiol.">
        <title>Methanoculleus sediminis sp. nov., a methanogen from sediments near a submarine mud volcano.</title>
        <authorList>
            <person name="Chen S.C."/>
            <person name="Chen M.F."/>
            <person name="Lai M.C."/>
            <person name="Weng C.Y."/>
            <person name="Wu S.Y."/>
            <person name="Lin S."/>
            <person name="Yang T.F."/>
            <person name="Chen P.C."/>
        </authorList>
    </citation>
    <scope>NUCLEOTIDE SEQUENCE [LARGE SCALE GENOMIC DNA]</scope>
    <source>
        <strain evidence="6 7">S3Fa</strain>
    </source>
</reference>
<dbReference type="InterPro" id="IPR000979">
    <property type="entry name" value="Phosphodiesterase_MJ0936/Vps29"/>
</dbReference>
<dbReference type="EC" id="3.1.4.-" evidence="4"/>
<accession>A0A0H1QWW4</accession>
<evidence type="ECO:0000256" key="3">
    <source>
        <dbReference type="ARBA" id="ARBA00022801"/>
    </source>
</evidence>